<dbReference type="Pfam" id="PF03514">
    <property type="entry name" value="GRAS"/>
    <property type="match status" value="1"/>
</dbReference>
<dbReference type="RefSeq" id="XP_021764513.1">
    <property type="nucleotide sequence ID" value="XM_021908821.1"/>
</dbReference>
<protein>
    <recommendedName>
        <fullName evidence="6">DELLA protein</fullName>
    </recommendedName>
</protein>
<keyword evidence="2" id="KW-0804">Transcription</keyword>
<gene>
    <name evidence="4" type="primary">LOC110729111</name>
</gene>
<dbReference type="OMA" id="MTCAESV"/>
<keyword evidence="1" id="KW-0805">Transcription regulation</keyword>
<dbReference type="GeneID" id="110729111"/>
<dbReference type="KEGG" id="cqi:110729111"/>
<name>A0A803MQ82_CHEQI</name>
<dbReference type="InterPro" id="IPR005202">
    <property type="entry name" value="TF_GRAS"/>
</dbReference>
<evidence type="ECO:0000256" key="2">
    <source>
        <dbReference type="ARBA" id="ARBA00023163"/>
    </source>
</evidence>
<proteinExistence type="inferred from homology"/>
<evidence type="ECO:0000256" key="1">
    <source>
        <dbReference type="ARBA" id="ARBA00023015"/>
    </source>
</evidence>
<evidence type="ECO:0000313" key="4">
    <source>
        <dbReference type="EnsemblPlants" id="AUR62033433-RA:cds"/>
    </source>
</evidence>
<dbReference type="PROSITE" id="PS50985">
    <property type="entry name" value="GRAS"/>
    <property type="match status" value="1"/>
</dbReference>
<dbReference type="Proteomes" id="UP000596660">
    <property type="component" value="Unplaced"/>
</dbReference>
<comment type="similarity">
    <text evidence="3">Belongs to the GRAS family.</text>
</comment>
<evidence type="ECO:0008006" key="6">
    <source>
        <dbReference type="Google" id="ProtNLM"/>
    </source>
</evidence>
<feature type="short sequence motif" description="VHIID" evidence="3">
    <location>
        <begin position="199"/>
        <end position="203"/>
    </location>
</feature>
<dbReference type="OrthoDB" id="1869514at2759"/>
<comment type="caution">
    <text evidence="3">Lacks conserved residue(s) required for the propagation of feature annotation.</text>
</comment>
<reference evidence="4" key="1">
    <citation type="journal article" date="2017" name="Nature">
        <title>The genome of Chenopodium quinoa.</title>
        <authorList>
            <person name="Jarvis D.E."/>
            <person name="Ho Y.S."/>
            <person name="Lightfoot D.J."/>
            <person name="Schmoeckel S.M."/>
            <person name="Li B."/>
            <person name="Borm T.J.A."/>
            <person name="Ohyanagi H."/>
            <person name="Mineta K."/>
            <person name="Michell C.T."/>
            <person name="Saber N."/>
            <person name="Kharbatia N.M."/>
            <person name="Rupper R.R."/>
            <person name="Sharp A.R."/>
            <person name="Dally N."/>
            <person name="Boughton B.A."/>
            <person name="Woo Y.H."/>
            <person name="Gao G."/>
            <person name="Schijlen E.G.W.M."/>
            <person name="Guo X."/>
            <person name="Momin A.A."/>
            <person name="Negrao S."/>
            <person name="Al-Babili S."/>
            <person name="Gehring C."/>
            <person name="Roessner U."/>
            <person name="Jung C."/>
            <person name="Murphy K."/>
            <person name="Arold S.T."/>
            <person name="Gojobori T."/>
            <person name="van der Linden C.G."/>
            <person name="van Loo E.N."/>
            <person name="Jellen E.N."/>
            <person name="Maughan P.J."/>
            <person name="Tester M."/>
        </authorList>
    </citation>
    <scope>NUCLEOTIDE SEQUENCE [LARGE SCALE GENOMIC DNA]</scope>
    <source>
        <strain evidence="4">cv. PI 614886</strain>
    </source>
</reference>
<feature type="region of interest" description="SAW" evidence="3">
    <location>
        <begin position="377"/>
        <end position="452"/>
    </location>
</feature>
<organism evidence="4 5">
    <name type="scientific">Chenopodium quinoa</name>
    <name type="common">Quinoa</name>
    <dbReference type="NCBI Taxonomy" id="63459"/>
    <lineage>
        <taxon>Eukaryota</taxon>
        <taxon>Viridiplantae</taxon>
        <taxon>Streptophyta</taxon>
        <taxon>Embryophyta</taxon>
        <taxon>Tracheophyta</taxon>
        <taxon>Spermatophyta</taxon>
        <taxon>Magnoliopsida</taxon>
        <taxon>eudicotyledons</taxon>
        <taxon>Gunneridae</taxon>
        <taxon>Pentapetalae</taxon>
        <taxon>Caryophyllales</taxon>
        <taxon>Chenopodiaceae</taxon>
        <taxon>Chenopodioideae</taxon>
        <taxon>Atripliceae</taxon>
        <taxon>Chenopodium</taxon>
    </lineage>
</organism>
<feature type="short sequence motif" description="LXXLL motif" evidence="3">
    <location>
        <begin position="297"/>
        <end position="301"/>
    </location>
</feature>
<feature type="region of interest" description="VHIID" evidence="3">
    <location>
        <begin position="168"/>
        <end position="233"/>
    </location>
</feature>
<keyword evidence="5" id="KW-1185">Reference proteome</keyword>
<reference evidence="4" key="2">
    <citation type="submission" date="2021-03" db="UniProtKB">
        <authorList>
            <consortium name="EnsemblPlants"/>
        </authorList>
    </citation>
    <scope>IDENTIFICATION</scope>
</reference>
<evidence type="ECO:0000256" key="3">
    <source>
        <dbReference type="PROSITE-ProRule" id="PRU01191"/>
    </source>
</evidence>
<feature type="region of interest" description="Leucine repeat II (LRII)" evidence="3">
    <location>
        <begin position="247"/>
        <end position="279"/>
    </location>
</feature>
<dbReference type="AlphaFoldDB" id="A0A803MQ82"/>
<evidence type="ECO:0000313" key="5">
    <source>
        <dbReference type="Proteomes" id="UP000596660"/>
    </source>
</evidence>
<dbReference type="EnsemblPlants" id="AUR62033433-RA">
    <property type="protein sequence ID" value="AUR62033433-RA:cds"/>
    <property type="gene ID" value="AUR62033433"/>
</dbReference>
<dbReference type="Gramene" id="AUR62033433-RA">
    <property type="protein sequence ID" value="AUR62033433-RA:cds"/>
    <property type="gene ID" value="AUR62033433"/>
</dbReference>
<dbReference type="PANTHER" id="PTHR31636">
    <property type="entry name" value="OSJNBA0084A10.13 PROTEIN-RELATED"/>
    <property type="match status" value="1"/>
</dbReference>
<sequence>MRSYDLYGVSHPVSDMDELIGYDRVTSWVNTFVPEHVSLPTTLGPGSGPGLSYIDPVPNELMKVIGDTWTDQIDEQQLSGESQLVCDMEEDVGIRLVHVLLTCADALQRGEFQLANSLIGEMTNGMMTRVNTACGIGKVAGYFIDALSRRLCHPGLTGPGSVSNEVLYHHFYEACPYLKFAHFTANQAILEAFEGQAHVHVIDFNLMHGLQWPALIQALALRPGGPPSLRLTAISPSTSNGHDFFHETGMRLAQLARSVNVKFSFRVVTTSQLEDIKPWMFQTSPEEAIAVNFILQLHRLLITNINQFLESIKSLNPKIVTVVEQDANHNVPDFLVRFTETLHYYSAMFDSLEACQLEAAKPLAETYMQREICNIICCEGSARIERHEPLIKWQGRLIQAGFKALHMGRNAFKQANMLLSLCSGEGYSVQESDGCLTLGWHNRPLIAASAWQVRTDKDGISLTNDGSTSSSSSS</sequence>
<accession>A0A803MQ82</accession>